<gene>
    <name evidence="5" type="ORF">B0D84_04935</name>
    <name evidence="6" type="ORF">C3L24_09765</name>
</gene>
<evidence type="ECO:0000256" key="1">
    <source>
        <dbReference type="ARBA" id="ARBA00022723"/>
    </source>
</evidence>
<dbReference type="SFLD" id="SFLDS00003">
    <property type="entry name" value="Haloacid_Dehalogenase"/>
    <property type="match status" value="1"/>
</dbReference>
<dbReference type="GO" id="GO:0005829">
    <property type="term" value="C:cytosol"/>
    <property type="evidence" value="ECO:0007669"/>
    <property type="project" value="TreeGrafter"/>
</dbReference>
<dbReference type="EMBL" id="PQCO01000234">
    <property type="protein sequence ID" value="PUE00107.1"/>
    <property type="molecule type" value="Genomic_DNA"/>
</dbReference>
<dbReference type="InterPro" id="IPR023214">
    <property type="entry name" value="HAD_sf"/>
</dbReference>
<dbReference type="Proteomes" id="UP000250928">
    <property type="component" value="Unassembled WGS sequence"/>
</dbReference>
<evidence type="ECO:0000313" key="8">
    <source>
        <dbReference type="Proteomes" id="UP000250928"/>
    </source>
</evidence>
<dbReference type="InterPro" id="IPR050155">
    <property type="entry name" value="HAD-like_hydrolase_sf"/>
</dbReference>
<proteinExistence type="predicted"/>
<evidence type="ECO:0000313" key="5">
    <source>
        <dbReference type="EMBL" id="OQX33211.1"/>
    </source>
</evidence>
<dbReference type="InterPro" id="IPR023198">
    <property type="entry name" value="PGP-like_dom2"/>
</dbReference>
<dbReference type="AlphaFoldDB" id="A0A657PM43"/>
<organism evidence="5 7">
    <name type="scientific">Candidatus Sedimenticola endophacoides</name>
    <dbReference type="NCBI Taxonomy" id="2548426"/>
    <lineage>
        <taxon>Bacteria</taxon>
        <taxon>Pseudomonadati</taxon>
        <taxon>Pseudomonadota</taxon>
        <taxon>Gammaproteobacteria</taxon>
        <taxon>Chromatiales</taxon>
        <taxon>Sedimenticolaceae</taxon>
        <taxon>Sedimenticola</taxon>
    </lineage>
</organism>
<dbReference type="GO" id="GO:0008967">
    <property type="term" value="F:phosphoglycolate phosphatase activity"/>
    <property type="evidence" value="ECO:0007669"/>
    <property type="project" value="TreeGrafter"/>
</dbReference>
<dbReference type="PANTHER" id="PTHR43434">
    <property type="entry name" value="PHOSPHOGLYCOLATE PHOSPHATASE"/>
    <property type="match status" value="1"/>
</dbReference>
<evidence type="ECO:0000313" key="6">
    <source>
        <dbReference type="EMBL" id="PUE00107.1"/>
    </source>
</evidence>
<keyword evidence="1" id="KW-0479">Metal-binding</keyword>
<dbReference type="Pfam" id="PF13419">
    <property type="entry name" value="HAD_2"/>
    <property type="match status" value="1"/>
</dbReference>
<dbReference type="NCBIfam" id="TIGR01509">
    <property type="entry name" value="HAD-SF-IA-v3"/>
    <property type="match status" value="1"/>
</dbReference>
<keyword evidence="4" id="KW-0119">Carbohydrate metabolism</keyword>
<evidence type="ECO:0000256" key="2">
    <source>
        <dbReference type="ARBA" id="ARBA00022801"/>
    </source>
</evidence>
<name>A0A657PM43_9GAMM</name>
<keyword evidence="2" id="KW-0378">Hydrolase</keyword>
<accession>A0A657PM43</accession>
<evidence type="ECO:0000256" key="4">
    <source>
        <dbReference type="ARBA" id="ARBA00023277"/>
    </source>
</evidence>
<dbReference type="NCBIfam" id="TIGR01549">
    <property type="entry name" value="HAD-SF-IA-v1"/>
    <property type="match status" value="1"/>
</dbReference>
<dbReference type="SUPFAM" id="SSF56784">
    <property type="entry name" value="HAD-like"/>
    <property type="match status" value="1"/>
</dbReference>
<evidence type="ECO:0000313" key="7">
    <source>
        <dbReference type="Proteomes" id="UP000243361"/>
    </source>
</evidence>
<dbReference type="EMBL" id="MUIE01000319">
    <property type="protein sequence ID" value="OQX33211.1"/>
    <property type="molecule type" value="Genomic_DNA"/>
</dbReference>
<keyword evidence="3" id="KW-0460">Magnesium</keyword>
<dbReference type="PRINTS" id="PR00413">
    <property type="entry name" value="HADHALOGNASE"/>
</dbReference>
<dbReference type="InterPro" id="IPR006439">
    <property type="entry name" value="HAD-SF_hydro_IA"/>
</dbReference>
<dbReference type="InterPro" id="IPR036412">
    <property type="entry name" value="HAD-like_sf"/>
</dbReference>
<protein>
    <submittedName>
        <fullName evidence="5">Phosphoglycolate phosphatase</fullName>
    </submittedName>
</protein>
<sequence length="223" mass="24227">MSEPATRIRVVLFDLDGTLADTAPDLANALNHTLRGHGREPLPLEAIRPHVSHGGIALIRFGFGIGADHPQFEIYRRDLLDFYLANIARETRLFDGMERVLDTLEGEGIAWGVVTNKPAWLTDPLMRALGLDRRAACIVSGDTLRYSKPRPEPILHGCALAGASPGECLYVGDAERDIEAGRRAGTATLVALFGYLGEGDEPARWGGDGLLNHPAELLDWLGL</sequence>
<reference evidence="5 7" key="1">
    <citation type="submission" date="2017-02" db="EMBL/GenBank/DDBJ databases">
        <title>Novel co-symbiosis in the unique lucinid bivalve Phacoides pectinatus.</title>
        <authorList>
            <person name="Lim S.J."/>
            <person name="Davis B.G."/>
            <person name="Gill D.E."/>
            <person name="Engel A.S."/>
            <person name="Anderson L.C."/>
            <person name="Campbell B.J."/>
        </authorList>
    </citation>
    <scope>NUCLEOTIDE SEQUENCE [LARGE SCALE GENOMIC DNA]</scope>
    <source>
        <strain evidence="5">LUC13016_P6</strain>
    </source>
</reference>
<dbReference type="Gene3D" id="1.10.150.240">
    <property type="entry name" value="Putative phosphatase, domain 2"/>
    <property type="match status" value="1"/>
</dbReference>
<dbReference type="Gene3D" id="3.40.50.1000">
    <property type="entry name" value="HAD superfamily/HAD-like"/>
    <property type="match status" value="1"/>
</dbReference>
<dbReference type="Proteomes" id="UP000243361">
    <property type="component" value="Unassembled WGS sequence"/>
</dbReference>
<dbReference type="GO" id="GO:0046872">
    <property type="term" value="F:metal ion binding"/>
    <property type="evidence" value="ECO:0007669"/>
    <property type="project" value="UniProtKB-KW"/>
</dbReference>
<keyword evidence="7" id="KW-1185">Reference proteome</keyword>
<dbReference type="PANTHER" id="PTHR43434:SF23">
    <property type="entry name" value="PHOSPHOGLYCOLATE PHOSPHATASE"/>
    <property type="match status" value="1"/>
</dbReference>
<dbReference type="InterPro" id="IPR041492">
    <property type="entry name" value="HAD_2"/>
</dbReference>
<evidence type="ECO:0000256" key="3">
    <source>
        <dbReference type="ARBA" id="ARBA00022842"/>
    </source>
</evidence>
<dbReference type="SFLD" id="SFLDG01129">
    <property type="entry name" value="C1.5:_HAD__Beta-PGM__Phosphata"/>
    <property type="match status" value="1"/>
</dbReference>
<comment type="caution">
    <text evidence="5">The sequence shown here is derived from an EMBL/GenBank/DDBJ whole genome shotgun (WGS) entry which is preliminary data.</text>
</comment>
<dbReference type="GO" id="GO:0006281">
    <property type="term" value="P:DNA repair"/>
    <property type="evidence" value="ECO:0007669"/>
    <property type="project" value="TreeGrafter"/>
</dbReference>
<reference evidence="6 8" key="2">
    <citation type="submission" date="2018-01" db="EMBL/GenBank/DDBJ databases">
        <title>Novel co-symbiosis in the lucinid bivalve Phacoides pectinatus.</title>
        <authorList>
            <person name="Lim S.J."/>
            <person name="Davis B.G."/>
            <person name="Gill D.E."/>
            <person name="Engel A.S."/>
            <person name="Anderson L.C."/>
            <person name="Campbell B.J."/>
        </authorList>
    </citation>
    <scope>NUCLEOTIDE SEQUENCE [LARGE SCALE GENOMIC DNA]</scope>
    <source>
        <strain evidence="6">N3_P5</strain>
    </source>
</reference>